<dbReference type="OrthoDB" id="9813144at2"/>
<proteinExistence type="predicted"/>
<organism evidence="2 3">
    <name type="scientific">Loktanella fryxellensis</name>
    <dbReference type="NCBI Taxonomy" id="245187"/>
    <lineage>
        <taxon>Bacteria</taxon>
        <taxon>Pseudomonadati</taxon>
        <taxon>Pseudomonadota</taxon>
        <taxon>Alphaproteobacteria</taxon>
        <taxon>Rhodobacterales</taxon>
        <taxon>Roseobacteraceae</taxon>
        <taxon>Loktanella</taxon>
    </lineage>
</organism>
<evidence type="ECO:0000313" key="2">
    <source>
        <dbReference type="EMBL" id="SEN20802.1"/>
    </source>
</evidence>
<evidence type="ECO:0000313" key="3">
    <source>
        <dbReference type="Proteomes" id="UP000199585"/>
    </source>
</evidence>
<protein>
    <recommendedName>
        <fullName evidence="4">26 kDa periplasmic immunogenic protein</fullName>
    </recommendedName>
</protein>
<gene>
    <name evidence="2" type="ORF">SAMN04488003_11135</name>
</gene>
<keyword evidence="1" id="KW-0732">Signal</keyword>
<sequence length="248" mass="25209">MRFRPIAAAVMLSATALPALAQTPPPPPAPTPVPASAPVRDATLTVVGTGEVRVAPDMATIAIGVARQADTAADAVRSMSADMDAVLTALATAGIATDDIQTSSLRVEPQMRYNEPTQSSNVTGYLAVTDVMVRVMDLTALGQSLDAVVQDGANQMNGITFDLADRKPALDEARRAAVADAAGKATLFAEAAGLSLGPVQSLTEGAASGGMPQPMMRMAMDSAEAVPVAAGQITIAADVTMIYGTSAD</sequence>
<dbReference type="PANTHER" id="PTHR34387">
    <property type="entry name" value="SLR1258 PROTEIN"/>
    <property type="match status" value="1"/>
</dbReference>
<accession>A0A1H8EMY1</accession>
<dbReference type="AlphaFoldDB" id="A0A1H8EMY1"/>
<dbReference type="Proteomes" id="UP000199585">
    <property type="component" value="Unassembled WGS sequence"/>
</dbReference>
<dbReference type="EMBL" id="FOCI01000011">
    <property type="protein sequence ID" value="SEN20802.1"/>
    <property type="molecule type" value="Genomic_DNA"/>
</dbReference>
<evidence type="ECO:0000256" key="1">
    <source>
        <dbReference type="SAM" id="SignalP"/>
    </source>
</evidence>
<keyword evidence="3" id="KW-1185">Reference proteome</keyword>
<dbReference type="Pfam" id="PF04402">
    <property type="entry name" value="SIMPL"/>
    <property type="match status" value="1"/>
</dbReference>
<name>A0A1H8EMY1_9RHOB</name>
<dbReference type="Gene3D" id="3.30.110.170">
    <property type="entry name" value="Protein of unknown function (DUF541), domain 1"/>
    <property type="match status" value="1"/>
</dbReference>
<dbReference type="InterPro" id="IPR007497">
    <property type="entry name" value="SIMPL/DUF541"/>
</dbReference>
<reference evidence="2 3" key="1">
    <citation type="submission" date="2016-10" db="EMBL/GenBank/DDBJ databases">
        <authorList>
            <person name="de Groot N.N."/>
        </authorList>
    </citation>
    <scope>NUCLEOTIDE SEQUENCE [LARGE SCALE GENOMIC DNA]</scope>
    <source>
        <strain evidence="2 3">DSM 16213</strain>
    </source>
</reference>
<dbReference type="Gene3D" id="3.30.70.2970">
    <property type="entry name" value="Protein of unknown function (DUF541), domain 2"/>
    <property type="match status" value="1"/>
</dbReference>
<dbReference type="GO" id="GO:0006974">
    <property type="term" value="P:DNA damage response"/>
    <property type="evidence" value="ECO:0007669"/>
    <property type="project" value="TreeGrafter"/>
</dbReference>
<feature type="chain" id="PRO_5011726256" description="26 kDa periplasmic immunogenic protein" evidence="1">
    <location>
        <begin position="22"/>
        <end position="248"/>
    </location>
</feature>
<dbReference type="RefSeq" id="WP_089902499.1">
    <property type="nucleotide sequence ID" value="NZ_FOCI01000011.1"/>
</dbReference>
<dbReference type="PANTHER" id="PTHR34387:SF1">
    <property type="entry name" value="PERIPLASMIC IMMUNOGENIC PROTEIN"/>
    <property type="match status" value="1"/>
</dbReference>
<dbReference type="InterPro" id="IPR052022">
    <property type="entry name" value="26kDa_periplasmic_antigen"/>
</dbReference>
<feature type="signal peptide" evidence="1">
    <location>
        <begin position="1"/>
        <end position="21"/>
    </location>
</feature>
<dbReference type="STRING" id="245187.SAMN04488003_11135"/>
<evidence type="ECO:0008006" key="4">
    <source>
        <dbReference type="Google" id="ProtNLM"/>
    </source>
</evidence>